<keyword evidence="1" id="KW-0614">Plasmid</keyword>
<geneLocation type="plasmid" evidence="1">
    <name>pBC453</name>
</geneLocation>
<gene>
    <name evidence="1" type="ORF">BCCH1_81100</name>
</gene>
<proteinExistence type="predicted"/>
<evidence type="ECO:0000313" key="1">
    <source>
        <dbReference type="EMBL" id="BBA45599.1"/>
    </source>
</evidence>
<name>A0A286T7M1_9BURK</name>
<accession>A0A286T7M1</accession>
<sequence>MPNGAVESTGMIFPYPSQETVRITHVPGPVPREYSVSTAKLSRTGDASAMITPSSIDT</sequence>
<protein>
    <submittedName>
        <fullName evidence="1">Uncharacterized protein</fullName>
    </submittedName>
</protein>
<dbReference type="AlphaFoldDB" id="A0A286T7M1"/>
<organism evidence="1">
    <name type="scientific">Burkholderia contaminans</name>
    <dbReference type="NCBI Taxonomy" id="488447"/>
    <lineage>
        <taxon>Bacteria</taxon>
        <taxon>Pseudomonadati</taxon>
        <taxon>Pseudomonadota</taxon>
        <taxon>Betaproteobacteria</taxon>
        <taxon>Burkholderiales</taxon>
        <taxon>Burkholderiaceae</taxon>
        <taxon>Burkholderia</taxon>
        <taxon>Burkholderia cepacia complex</taxon>
    </lineage>
</organism>
<reference evidence="1" key="1">
    <citation type="journal article" date="2016" name="Biosci. Biotechnol. Biochem.">
        <title>Bioconversion of AHX to AOH by resting cells of Burkholderia contaminans CH-1.</title>
        <authorList>
            <person name="Choi J.H."/>
            <person name="Kikuchi A."/>
            <person name="Pumkaeo P."/>
            <person name="Hirai H."/>
            <person name="Tokuyama S."/>
            <person name="Kawagishi H."/>
        </authorList>
    </citation>
    <scope>NUCLEOTIDE SEQUENCE</scope>
    <source>
        <strain evidence="1">CH-1</strain>
        <plasmid evidence="1">pBC453</plasmid>
    </source>
</reference>
<reference evidence="1" key="2">
    <citation type="journal article" date="2017" name="Genome Announc.">
        <title>High-Quality Draft Genome Sequence of Burkholderia contaminans CH-1, a Gram-Negative Bacterium That Metabolizes 2-Azahypoxanthine, a Plant Growth-Regulating Compound.</title>
        <authorList>
            <person name="Choi J.-H."/>
            <person name="Sugiura H."/>
            <person name="Moriuchi R."/>
            <person name="Kawagishi H."/>
            <person name="Dohra H."/>
        </authorList>
    </citation>
    <scope>NUCLEOTIDE SEQUENCE</scope>
    <source>
        <strain evidence="1">CH-1</strain>
        <plasmid evidence="1">pBC453</plasmid>
    </source>
</reference>
<dbReference type="EMBL" id="AP018360">
    <property type="protein sequence ID" value="BBA45599.1"/>
    <property type="molecule type" value="Genomic_DNA"/>
</dbReference>